<dbReference type="OrthoDB" id="7233744at2"/>
<keyword evidence="7" id="KW-1185">Reference proteome</keyword>
<sequence length="525" mass="58217">MNLHRRAFLGASAALLAAPALAQGNKGNSLLRFIPQANLSALDPIWTTATVTANHGYYVFDVLYAVNKAGEVKPQMAEGHEVSDDGLRWRIRLRPGLKFHDGEPVRAADCVASLKRWAVRDGFGQLLAKVVDEWRAADDRTIEIRLTRPFPQLLLAIGKAEANVAFIMPERLAKTDANKAVTEMVGSGPYRFLADQYNSGSRVVYEKFDGYVPRDEPPDSAAGGKVANFQRIEWMIIPDPATAAAALMNGEADWWERPLADLQPMLASNRDIRREVTDTAGRLALMRLNNLHPPFNDVKLRRAVLQSVIQENYMRASQGDDPSTWTTTRSIFPKHTPYYEDHADLMPGDLDKARATLKEAGYADQKTVIINPTDFPDIGPLGQVTADALKRIGMNVELAESDWGTVIQRRGSREPVEKGGWSIFHTTGGAAYYGNPAMSPLIRGQGAEGWFGWWKNDRAEALTQEWLYAKDEAAQRKAAMELGRLGLEEVSTVPLGQFTIRTAFRKDITGILEAPAPLPWNVKRA</sequence>
<dbReference type="PROSITE" id="PS51318">
    <property type="entry name" value="TAT"/>
    <property type="match status" value="1"/>
</dbReference>
<dbReference type="GO" id="GO:0043190">
    <property type="term" value="C:ATP-binding cassette (ABC) transporter complex"/>
    <property type="evidence" value="ECO:0007669"/>
    <property type="project" value="InterPro"/>
</dbReference>
<dbReference type="GO" id="GO:0030288">
    <property type="term" value="C:outer membrane-bounded periplasmic space"/>
    <property type="evidence" value="ECO:0007669"/>
    <property type="project" value="UniProtKB-ARBA"/>
</dbReference>
<dbReference type="PIRSF" id="PIRSF002741">
    <property type="entry name" value="MppA"/>
    <property type="match status" value="1"/>
</dbReference>
<organism evidence="6 7">
    <name type="scientific">Teichococcus coralli</name>
    <dbReference type="NCBI Taxonomy" id="2545983"/>
    <lineage>
        <taxon>Bacteria</taxon>
        <taxon>Pseudomonadati</taxon>
        <taxon>Pseudomonadota</taxon>
        <taxon>Alphaproteobacteria</taxon>
        <taxon>Acetobacterales</taxon>
        <taxon>Roseomonadaceae</taxon>
        <taxon>Roseomonas</taxon>
    </lineage>
</organism>
<evidence type="ECO:0000256" key="4">
    <source>
        <dbReference type="SAM" id="SignalP"/>
    </source>
</evidence>
<accession>A0A845BGV8</accession>
<dbReference type="EMBL" id="SNVJ01000011">
    <property type="protein sequence ID" value="MXP64442.1"/>
    <property type="molecule type" value="Genomic_DNA"/>
</dbReference>
<dbReference type="SUPFAM" id="SSF53850">
    <property type="entry name" value="Periplasmic binding protein-like II"/>
    <property type="match status" value="1"/>
</dbReference>
<comment type="subcellular location">
    <subcellularLocation>
        <location evidence="1">Periplasm</location>
    </subcellularLocation>
</comment>
<evidence type="ECO:0000313" key="7">
    <source>
        <dbReference type="Proteomes" id="UP000460715"/>
    </source>
</evidence>
<keyword evidence="3 4" id="KW-0732">Signal</keyword>
<reference evidence="6 7" key="1">
    <citation type="submission" date="2019-03" db="EMBL/GenBank/DDBJ databases">
        <title>Roseomonas sp. a novel Roseomonas species isolated from Sea whip Gorgonian.</title>
        <authorList>
            <person name="Li F."/>
            <person name="Pan X."/>
            <person name="Huang S."/>
            <person name="Li Z."/>
            <person name="Meng B."/>
        </authorList>
    </citation>
    <scope>NUCLEOTIDE SEQUENCE [LARGE SCALE GENOMIC DNA]</scope>
    <source>
        <strain evidence="6 7">M0104</strain>
    </source>
</reference>
<protein>
    <submittedName>
        <fullName evidence="6">ABC transporter substrate-binding protein</fullName>
    </submittedName>
</protein>
<feature type="domain" description="Solute-binding protein family 5" evidence="5">
    <location>
        <begin position="71"/>
        <end position="440"/>
    </location>
</feature>
<dbReference type="RefSeq" id="WP_160937627.1">
    <property type="nucleotide sequence ID" value="NZ_SNVJ01000011.1"/>
</dbReference>
<dbReference type="InterPro" id="IPR000914">
    <property type="entry name" value="SBP_5_dom"/>
</dbReference>
<evidence type="ECO:0000313" key="6">
    <source>
        <dbReference type="EMBL" id="MXP64442.1"/>
    </source>
</evidence>
<dbReference type="InterPro" id="IPR039424">
    <property type="entry name" value="SBP_5"/>
</dbReference>
<dbReference type="Proteomes" id="UP000460715">
    <property type="component" value="Unassembled WGS sequence"/>
</dbReference>
<dbReference type="GO" id="GO:0015833">
    <property type="term" value="P:peptide transport"/>
    <property type="evidence" value="ECO:0007669"/>
    <property type="project" value="TreeGrafter"/>
</dbReference>
<name>A0A845BGV8_9PROT</name>
<feature type="chain" id="PRO_5033022669" evidence="4">
    <location>
        <begin position="23"/>
        <end position="525"/>
    </location>
</feature>
<dbReference type="Gene3D" id="3.40.190.10">
    <property type="entry name" value="Periplasmic binding protein-like II"/>
    <property type="match status" value="1"/>
</dbReference>
<dbReference type="PANTHER" id="PTHR30290:SF38">
    <property type="entry name" value="D,D-DIPEPTIDE-BINDING PERIPLASMIC PROTEIN DDPA-RELATED"/>
    <property type="match status" value="1"/>
</dbReference>
<dbReference type="PANTHER" id="PTHR30290">
    <property type="entry name" value="PERIPLASMIC BINDING COMPONENT OF ABC TRANSPORTER"/>
    <property type="match status" value="1"/>
</dbReference>
<proteinExistence type="inferred from homology"/>
<dbReference type="AlphaFoldDB" id="A0A845BGV8"/>
<dbReference type="Pfam" id="PF00496">
    <property type="entry name" value="SBP_bac_5"/>
    <property type="match status" value="1"/>
</dbReference>
<dbReference type="Gene3D" id="3.10.105.10">
    <property type="entry name" value="Dipeptide-binding Protein, Domain 3"/>
    <property type="match status" value="1"/>
</dbReference>
<dbReference type="InterPro" id="IPR030678">
    <property type="entry name" value="Peptide/Ni-bd"/>
</dbReference>
<comment type="similarity">
    <text evidence="2">Belongs to the bacterial solute-binding protein 5 family.</text>
</comment>
<dbReference type="InterPro" id="IPR006311">
    <property type="entry name" value="TAT_signal"/>
</dbReference>
<comment type="caution">
    <text evidence="6">The sequence shown here is derived from an EMBL/GenBank/DDBJ whole genome shotgun (WGS) entry which is preliminary data.</text>
</comment>
<evidence type="ECO:0000256" key="2">
    <source>
        <dbReference type="ARBA" id="ARBA00005695"/>
    </source>
</evidence>
<gene>
    <name evidence="6" type="ORF">E0493_13915</name>
</gene>
<dbReference type="GO" id="GO:1904680">
    <property type="term" value="F:peptide transmembrane transporter activity"/>
    <property type="evidence" value="ECO:0007669"/>
    <property type="project" value="TreeGrafter"/>
</dbReference>
<feature type="signal peptide" evidence="4">
    <location>
        <begin position="1"/>
        <end position="22"/>
    </location>
</feature>
<evidence type="ECO:0000259" key="5">
    <source>
        <dbReference type="Pfam" id="PF00496"/>
    </source>
</evidence>
<evidence type="ECO:0000256" key="3">
    <source>
        <dbReference type="ARBA" id="ARBA00022729"/>
    </source>
</evidence>
<evidence type="ECO:0000256" key="1">
    <source>
        <dbReference type="ARBA" id="ARBA00004418"/>
    </source>
</evidence>
<dbReference type="CDD" id="cd08502">
    <property type="entry name" value="PBP2_NikA_DppA_OppA_like_16"/>
    <property type="match status" value="1"/>
</dbReference>